<proteinExistence type="predicted"/>
<dbReference type="PANTHER" id="PTHR48081">
    <property type="entry name" value="AB HYDROLASE SUPERFAMILY PROTEIN C4A8.06C"/>
    <property type="match status" value="1"/>
</dbReference>
<organism evidence="3 4">
    <name type="scientific">Penicillium diatomitis</name>
    <dbReference type="NCBI Taxonomy" id="2819901"/>
    <lineage>
        <taxon>Eukaryota</taxon>
        <taxon>Fungi</taxon>
        <taxon>Dikarya</taxon>
        <taxon>Ascomycota</taxon>
        <taxon>Pezizomycotina</taxon>
        <taxon>Eurotiomycetes</taxon>
        <taxon>Eurotiomycetidae</taxon>
        <taxon>Eurotiales</taxon>
        <taxon>Aspergillaceae</taxon>
        <taxon>Penicillium</taxon>
    </lineage>
</organism>
<dbReference type="GO" id="GO:0072330">
    <property type="term" value="P:monocarboxylic acid biosynthetic process"/>
    <property type="evidence" value="ECO:0007669"/>
    <property type="project" value="UniProtKB-ARBA"/>
</dbReference>
<dbReference type="GO" id="GO:0017000">
    <property type="term" value="P:antibiotic biosynthetic process"/>
    <property type="evidence" value="ECO:0007669"/>
    <property type="project" value="UniProtKB-ARBA"/>
</dbReference>
<dbReference type="SUPFAM" id="SSF53474">
    <property type="entry name" value="alpha/beta-Hydrolases"/>
    <property type="match status" value="1"/>
</dbReference>
<keyword evidence="1" id="KW-0378">Hydrolase</keyword>
<dbReference type="Proteomes" id="UP001148312">
    <property type="component" value="Unassembled WGS sequence"/>
</dbReference>
<keyword evidence="4" id="KW-1185">Reference proteome</keyword>
<dbReference type="Gene3D" id="3.40.50.1820">
    <property type="entry name" value="alpha/beta hydrolase"/>
    <property type="match status" value="1"/>
</dbReference>
<dbReference type="InterPro" id="IPR029058">
    <property type="entry name" value="AB_hydrolase_fold"/>
</dbReference>
<reference evidence="3" key="2">
    <citation type="journal article" date="2023" name="IMA Fungus">
        <title>Comparative genomic study of the Penicillium genus elucidates a diverse pangenome and 15 lateral gene transfer events.</title>
        <authorList>
            <person name="Petersen C."/>
            <person name="Sorensen T."/>
            <person name="Nielsen M.R."/>
            <person name="Sondergaard T.E."/>
            <person name="Sorensen J.L."/>
            <person name="Fitzpatrick D.A."/>
            <person name="Frisvad J.C."/>
            <person name="Nielsen K.L."/>
        </authorList>
    </citation>
    <scope>NUCLEOTIDE SEQUENCE</scope>
    <source>
        <strain evidence="3">IBT 30728</strain>
    </source>
</reference>
<reference evidence="3" key="1">
    <citation type="submission" date="2022-12" db="EMBL/GenBank/DDBJ databases">
        <authorList>
            <person name="Petersen C."/>
        </authorList>
    </citation>
    <scope>NUCLEOTIDE SEQUENCE</scope>
    <source>
        <strain evidence="3">IBT 30728</strain>
    </source>
</reference>
<protein>
    <recommendedName>
        <fullName evidence="2">Alpha/beta hydrolase fold-3 domain-containing protein</fullName>
    </recommendedName>
</protein>
<gene>
    <name evidence="3" type="ORF">N7539_002086</name>
</gene>
<comment type="caution">
    <text evidence="3">The sequence shown here is derived from an EMBL/GenBank/DDBJ whole genome shotgun (WGS) entry which is preliminary data.</text>
</comment>
<dbReference type="EMBL" id="JAPWDQ010000002">
    <property type="protein sequence ID" value="KAJ5493340.1"/>
    <property type="molecule type" value="Genomic_DNA"/>
</dbReference>
<dbReference type="InterPro" id="IPR050300">
    <property type="entry name" value="GDXG_lipolytic_enzyme"/>
</dbReference>
<feature type="domain" description="Alpha/beta hydrolase fold-3" evidence="2">
    <location>
        <begin position="3"/>
        <end position="121"/>
    </location>
</feature>
<dbReference type="InterPro" id="IPR013094">
    <property type="entry name" value="AB_hydrolase_3"/>
</dbReference>
<dbReference type="AlphaFoldDB" id="A0A9W9XIU3"/>
<dbReference type="Pfam" id="PF07859">
    <property type="entry name" value="Abhydrolase_3"/>
    <property type="match status" value="1"/>
</dbReference>
<dbReference type="GO" id="GO:0016787">
    <property type="term" value="F:hydrolase activity"/>
    <property type="evidence" value="ECO:0007669"/>
    <property type="project" value="UniProtKB-KW"/>
</dbReference>
<evidence type="ECO:0000259" key="2">
    <source>
        <dbReference type="Pfam" id="PF07859"/>
    </source>
</evidence>
<dbReference type="PANTHER" id="PTHR48081:SF18">
    <property type="entry name" value="ALPHA_BETA HYDROLASE FOLD-3 DOMAIN-CONTAINING PROTEIN"/>
    <property type="match status" value="1"/>
</dbReference>
<dbReference type="RefSeq" id="XP_056793720.1">
    <property type="nucleotide sequence ID" value="XM_056931689.1"/>
</dbReference>
<dbReference type="GeneID" id="81621938"/>
<name>A0A9W9XIU3_9EURO</name>
<evidence type="ECO:0000313" key="3">
    <source>
        <dbReference type="EMBL" id="KAJ5493340.1"/>
    </source>
</evidence>
<evidence type="ECO:0000313" key="4">
    <source>
        <dbReference type="Proteomes" id="UP001148312"/>
    </source>
</evidence>
<sequence>MLEYSLTPEHPFPCQLIQAVAALRYLLLDKELSVEDMILGGDSAGGHLILSLLTHLISPSPYAPSLDLQGRQLKAIVLVSPWASLSWPQAQQLPSAKGDYLTRTAIEHFYLMAKEPTDDIWALQCEKDKLLSVWKQLYPGPPADSISQKLILAVGDLEILYESCMDFGQEILGLDVVHVCDPQELDLTRQLNYVLAVAPGEAHVQPALDCAVGYDNGNMLRSILGFLGTC</sequence>
<evidence type="ECO:0000256" key="1">
    <source>
        <dbReference type="ARBA" id="ARBA00022801"/>
    </source>
</evidence>
<accession>A0A9W9XIU3</accession>